<proteinExistence type="predicted"/>
<keyword evidence="2" id="KW-1185">Reference proteome</keyword>
<dbReference type="Proteomes" id="UP000006055">
    <property type="component" value="Chromosome"/>
</dbReference>
<evidence type="ECO:0000313" key="2">
    <source>
        <dbReference type="Proteomes" id="UP000006055"/>
    </source>
</evidence>
<sequence>MEYKNIDGAVYSRYALSPPIINSESASEYGIQAPCLIEPGQYSGPEVGRNVKLRIVVNRGTKKMTCHGTIDWVKADDSGTYHVGFGNLSLSDEEFKILIPHFAIDSKIPVEFVPRVREKAREADPVVVTAVAQEILRYKAVHFPVSVIELIDEHRGEDSFSEFVTKAVRSYIKQVQ</sequence>
<name>I4CCP7_DESTA</name>
<accession>I4CCP7</accession>
<dbReference type="AlphaFoldDB" id="I4CCP7"/>
<reference evidence="2" key="1">
    <citation type="submission" date="2012-06" db="EMBL/GenBank/DDBJ databases">
        <title>Complete sequence of chromosome of Desulfomonile tiedjei DSM 6799.</title>
        <authorList>
            <person name="Lucas S."/>
            <person name="Copeland A."/>
            <person name="Lapidus A."/>
            <person name="Glavina del Rio T."/>
            <person name="Dalin E."/>
            <person name="Tice H."/>
            <person name="Bruce D."/>
            <person name="Goodwin L."/>
            <person name="Pitluck S."/>
            <person name="Peters L."/>
            <person name="Ovchinnikova G."/>
            <person name="Zeytun A."/>
            <person name="Lu M."/>
            <person name="Kyrpides N."/>
            <person name="Mavromatis K."/>
            <person name="Ivanova N."/>
            <person name="Brettin T."/>
            <person name="Detter J.C."/>
            <person name="Han C."/>
            <person name="Larimer F."/>
            <person name="Land M."/>
            <person name="Hauser L."/>
            <person name="Markowitz V."/>
            <person name="Cheng J.-F."/>
            <person name="Hugenholtz P."/>
            <person name="Woyke T."/>
            <person name="Wu D."/>
            <person name="Spring S."/>
            <person name="Schroeder M."/>
            <person name="Brambilla E."/>
            <person name="Klenk H.-P."/>
            <person name="Eisen J.A."/>
        </authorList>
    </citation>
    <scope>NUCLEOTIDE SEQUENCE [LARGE SCALE GENOMIC DNA]</scope>
    <source>
        <strain evidence="2">ATCC 49306 / DSM 6799 / DCB-1</strain>
    </source>
</reference>
<organism evidence="1 2">
    <name type="scientific">Desulfomonile tiedjei (strain ATCC 49306 / DSM 6799 / DCB-1)</name>
    <dbReference type="NCBI Taxonomy" id="706587"/>
    <lineage>
        <taxon>Bacteria</taxon>
        <taxon>Pseudomonadati</taxon>
        <taxon>Thermodesulfobacteriota</taxon>
        <taxon>Desulfomonilia</taxon>
        <taxon>Desulfomonilales</taxon>
        <taxon>Desulfomonilaceae</taxon>
        <taxon>Desulfomonile</taxon>
    </lineage>
</organism>
<dbReference type="EMBL" id="CP003360">
    <property type="protein sequence ID" value="AFM27338.1"/>
    <property type="molecule type" value="Genomic_DNA"/>
</dbReference>
<dbReference type="PATRIC" id="fig|706587.4.peg.5340"/>
<gene>
    <name evidence="1" type="ordered locus">Desti_4718</name>
</gene>
<dbReference type="HOGENOM" id="CLU_1522816_0_0_7"/>
<dbReference type="STRING" id="706587.Desti_4718"/>
<protein>
    <submittedName>
        <fullName evidence="1">Uncharacterized protein</fullName>
    </submittedName>
</protein>
<dbReference type="KEGG" id="dti:Desti_4718"/>
<evidence type="ECO:0000313" key="1">
    <source>
        <dbReference type="EMBL" id="AFM27338.1"/>
    </source>
</evidence>
<dbReference type="RefSeq" id="WP_014812446.1">
    <property type="nucleotide sequence ID" value="NC_018025.1"/>
</dbReference>